<dbReference type="InterPro" id="IPR003148">
    <property type="entry name" value="RCK_N"/>
</dbReference>
<comment type="subcellular location">
    <subcellularLocation>
        <location evidence="1">Cell membrane</location>
        <topology evidence="1">Multi-pass membrane protein</topology>
    </subcellularLocation>
</comment>
<sequence>MPHYLYSYFTRLPLVFRILIMALMTIILFGGFVHLLEPNSFPTWFDGIWWAVITASTVGYGDFVPHSVVGRLAGIVLVLTGAGFIASYFVALSTAAVAKQNDYIQGNFKFKDRDHIIVIGWNARSREILKTICSYVNSVPVTLIDETLEENPLPHQNLHFVKGNPQRDDVLMKASVMDARQLIITADQNKDEHQADMHSILTLIAVKGMNPSLPCIVEILTTEQMKNAKRAGADEIVQTNLLTSFVMISSLTSREMVTAFLSLLRQIDQRRLGIEPILTDHIGANFRDVSISLMNEDILILGIKRGEEMIIHPPHPFSLQAEDLLITIKN</sequence>
<keyword evidence="5" id="KW-1185">Reference proteome</keyword>
<dbReference type="RefSeq" id="WP_095372086.1">
    <property type="nucleotide sequence ID" value="NZ_CP022983.1"/>
</dbReference>
<dbReference type="OrthoDB" id="9785285at2"/>
<dbReference type="GO" id="GO:0005886">
    <property type="term" value="C:plasma membrane"/>
    <property type="evidence" value="ECO:0007669"/>
    <property type="project" value="UniProtKB-SubCell"/>
</dbReference>
<dbReference type="Gene3D" id="3.40.50.720">
    <property type="entry name" value="NAD(P)-binding Rossmann-like Domain"/>
    <property type="match status" value="1"/>
</dbReference>
<protein>
    <submittedName>
        <fullName evidence="4">Ion transporter</fullName>
    </submittedName>
</protein>
<dbReference type="GO" id="GO:0006813">
    <property type="term" value="P:potassium ion transport"/>
    <property type="evidence" value="ECO:0007669"/>
    <property type="project" value="InterPro"/>
</dbReference>
<dbReference type="KEGG" id="bko:CKF48_15110"/>
<evidence type="ECO:0000259" key="3">
    <source>
        <dbReference type="PROSITE" id="PS51201"/>
    </source>
</evidence>
<evidence type="ECO:0000256" key="1">
    <source>
        <dbReference type="ARBA" id="ARBA00004651"/>
    </source>
</evidence>
<dbReference type="Gene3D" id="1.10.287.70">
    <property type="match status" value="1"/>
</dbReference>
<gene>
    <name evidence="4" type="ORF">CKF48_15110</name>
</gene>
<evidence type="ECO:0000313" key="5">
    <source>
        <dbReference type="Proteomes" id="UP000215137"/>
    </source>
</evidence>
<keyword evidence="2" id="KW-1133">Transmembrane helix</keyword>
<dbReference type="Proteomes" id="UP000215137">
    <property type="component" value="Chromosome"/>
</dbReference>
<keyword evidence="2" id="KW-0812">Transmembrane</keyword>
<dbReference type="PANTHER" id="PTHR43833:SF9">
    <property type="entry name" value="POTASSIUM CHANNEL PROTEIN YUGO-RELATED"/>
    <property type="match status" value="1"/>
</dbReference>
<feature type="domain" description="RCK N-terminal" evidence="3">
    <location>
        <begin position="113"/>
        <end position="238"/>
    </location>
</feature>
<dbReference type="AlphaFoldDB" id="A0A248TJX5"/>
<reference evidence="4 5" key="1">
    <citation type="submission" date="2017-08" db="EMBL/GenBank/DDBJ databases">
        <title>Complete Genome Sequence of Bacillus kochii Oregon-R-modENCODE STRAIN BDGP4, isolated from Drosophila melanogaster gut.</title>
        <authorList>
            <person name="Wan K.H."/>
            <person name="Yu C."/>
            <person name="Park S."/>
            <person name="Hammonds A.S."/>
            <person name="Booth B.W."/>
            <person name="Celniker S.E."/>
        </authorList>
    </citation>
    <scope>NUCLEOTIDE SEQUENCE [LARGE SCALE GENOMIC DNA]</scope>
    <source>
        <strain evidence="4 5">BDGP4</strain>
    </source>
</reference>
<evidence type="ECO:0000313" key="4">
    <source>
        <dbReference type="EMBL" id="ASV68516.1"/>
    </source>
</evidence>
<proteinExistence type="predicted"/>
<dbReference type="SUPFAM" id="SSF81324">
    <property type="entry name" value="Voltage-gated potassium channels"/>
    <property type="match status" value="1"/>
</dbReference>
<dbReference type="InterPro" id="IPR013099">
    <property type="entry name" value="K_chnl_dom"/>
</dbReference>
<evidence type="ECO:0000256" key="2">
    <source>
        <dbReference type="SAM" id="Phobius"/>
    </source>
</evidence>
<keyword evidence="2" id="KW-0472">Membrane</keyword>
<feature type="transmembrane region" description="Helical" evidence="2">
    <location>
        <begin position="48"/>
        <end position="65"/>
    </location>
</feature>
<feature type="transmembrane region" description="Helical" evidence="2">
    <location>
        <begin position="72"/>
        <end position="91"/>
    </location>
</feature>
<dbReference type="PROSITE" id="PS51201">
    <property type="entry name" value="RCK_N"/>
    <property type="match status" value="1"/>
</dbReference>
<dbReference type="InterPro" id="IPR036291">
    <property type="entry name" value="NAD(P)-bd_dom_sf"/>
</dbReference>
<dbReference type="Pfam" id="PF02254">
    <property type="entry name" value="TrkA_N"/>
    <property type="match status" value="1"/>
</dbReference>
<feature type="transmembrane region" description="Helical" evidence="2">
    <location>
        <begin position="12"/>
        <end position="36"/>
    </location>
</feature>
<accession>A0A248TJX5</accession>
<dbReference type="SUPFAM" id="SSF51735">
    <property type="entry name" value="NAD(P)-binding Rossmann-fold domains"/>
    <property type="match status" value="1"/>
</dbReference>
<dbReference type="EMBL" id="CP022983">
    <property type="protein sequence ID" value="ASV68516.1"/>
    <property type="molecule type" value="Genomic_DNA"/>
</dbReference>
<name>A0A248TJX5_9BACI</name>
<dbReference type="Pfam" id="PF07885">
    <property type="entry name" value="Ion_trans_2"/>
    <property type="match status" value="1"/>
</dbReference>
<dbReference type="PANTHER" id="PTHR43833">
    <property type="entry name" value="POTASSIUM CHANNEL PROTEIN 2-RELATED-RELATED"/>
    <property type="match status" value="1"/>
</dbReference>
<organism evidence="4 5">
    <name type="scientific">Cytobacillus kochii</name>
    <dbReference type="NCBI Taxonomy" id="859143"/>
    <lineage>
        <taxon>Bacteria</taxon>
        <taxon>Bacillati</taxon>
        <taxon>Bacillota</taxon>
        <taxon>Bacilli</taxon>
        <taxon>Bacillales</taxon>
        <taxon>Bacillaceae</taxon>
        <taxon>Cytobacillus</taxon>
    </lineage>
</organism>
<dbReference type="InterPro" id="IPR050721">
    <property type="entry name" value="Trk_Ktr_HKT_K-transport"/>
</dbReference>